<comment type="subcellular location">
    <subcellularLocation>
        <location evidence="8">Cell inner membrane</location>
        <topology evidence="8">Peripheral membrane protein</topology>
    </subcellularLocation>
</comment>
<dbReference type="InterPro" id="IPR017896">
    <property type="entry name" value="4Fe4S_Fe-S-bd"/>
</dbReference>
<evidence type="ECO:0000256" key="8">
    <source>
        <dbReference type="HAMAP-Rule" id="MF_00461"/>
    </source>
</evidence>
<evidence type="ECO:0000256" key="2">
    <source>
        <dbReference type="ARBA" id="ARBA00022485"/>
    </source>
</evidence>
<keyword evidence="7 8" id="KW-0411">Iron-sulfur</keyword>
<accession>A0ABT7DUB9</accession>
<feature type="compositionally biased region" description="Basic and acidic residues" evidence="9">
    <location>
        <begin position="462"/>
        <end position="474"/>
    </location>
</feature>
<dbReference type="PROSITE" id="PS51379">
    <property type="entry name" value="4FE4S_FER_2"/>
    <property type="match status" value="2"/>
</dbReference>
<feature type="binding site" evidence="8">
    <location>
        <position position="402"/>
    </location>
    <ligand>
        <name>[4Fe-4S] cluster</name>
        <dbReference type="ChEBI" id="CHEBI:49883"/>
        <label>2</label>
    </ligand>
</feature>
<dbReference type="InterPro" id="IPR037225">
    <property type="entry name" value="Nuo51_FMN-bd_sf"/>
</dbReference>
<feature type="binding site" evidence="8">
    <location>
        <position position="363"/>
    </location>
    <ligand>
        <name>[4Fe-4S] cluster</name>
        <dbReference type="ChEBI" id="CHEBI:49883"/>
        <label>1</label>
    </ligand>
</feature>
<evidence type="ECO:0000256" key="5">
    <source>
        <dbReference type="ARBA" id="ARBA00022982"/>
    </source>
</evidence>
<dbReference type="InterPro" id="IPR019554">
    <property type="entry name" value="Soluble_ligand-bd"/>
</dbReference>
<feature type="binding site" evidence="8">
    <location>
        <position position="373"/>
    </location>
    <ligand>
        <name>[4Fe-4S] cluster</name>
        <dbReference type="ChEBI" id="CHEBI:49883"/>
        <label>2</label>
    </ligand>
</feature>
<feature type="binding site" evidence="8">
    <location>
        <position position="369"/>
    </location>
    <ligand>
        <name>[4Fe-4S] cluster</name>
        <dbReference type="ChEBI" id="CHEBI:49883"/>
        <label>1</label>
    </ligand>
</feature>
<feature type="domain" description="4Fe-4S ferredoxin-type" evidence="10">
    <location>
        <begin position="392"/>
        <end position="422"/>
    </location>
</feature>
<evidence type="ECO:0000256" key="7">
    <source>
        <dbReference type="ARBA" id="ARBA00023014"/>
    </source>
</evidence>
<keyword evidence="1 8" id="KW-0813">Transport</keyword>
<comment type="similarity">
    <text evidence="8">Belongs to the 4Fe4S bacterial-type ferredoxin family. RnfC subfamily.</text>
</comment>
<keyword evidence="4 8" id="KW-0677">Repeat</keyword>
<keyword evidence="8" id="KW-1278">Translocase</keyword>
<comment type="cofactor">
    <cofactor evidence="8">
        <name>[4Fe-4S] cluster</name>
        <dbReference type="ChEBI" id="CHEBI:49883"/>
    </cofactor>
    <text evidence="8">Binds 2 [4Fe-4S] clusters per subunit.</text>
</comment>
<feature type="compositionally biased region" description="Basic and acidic residues" evidence="9">
    <location>
        <begin position="483"/>
        <end position="498"/>
    </location>
</feature>
<evidence type="ECO:0000256" key="9">
    <source>
        <dbReference type="SAM" id="MobiDB-lite"/>
    </source>
</evidence>
<dbReference type="Proteomes" id="UP001172778">
    <property type="component" value="Unassembled WGS sequence"/>
</dbReference>
<proteinExistence type="inferred from homology"/>
<dbReference type="PANTHER" id="PTHR43034">
    <property type="entry name" value="ION-TRANSLOCATING OXIDOREDUCTASE COMPLEX SUBUNIT C"/>
    <property type="match status" value="1"/>
</dbReference>
<feature type="binding site" evidence="8">
    <location>
        <position position="412"/>
    </location>
    <ligand>
        <name>[4Fe-4S] cluster</name>
        <dbReference type="ChEBI" id="CHEBI:49883"/>
        <label>1</label>
    </ligand>
</feature>
<keyword evidence="12" id="KW-1185">Reference proteome</keyword>
<evidence type="ECO:0000313" key="12">
    <source>
        <dbReference type="Proteomes" id="UP001172778"/>
    </source>
</evidence>
<keyword evidence="8" id="KW-0472">Membrane</keyword>
<keyword evidence="8" id="KW-0997">Cell inner membrane</keyword>
<dbReference type="RefSeq" id="WP_284099925.1">
    <property type="nucleotide sequence ID" value="NZ_JARRAF010000005.1"/>
</dbReference>
<feature type="compositionally biased region" description="Low complexity" evidence="9">
    <location>
        <begin position="500"/>
        <end position="510"/>
    </location>
</feature>
<evidence type="ECO:0000256" key="4">
    <source>
        <dbReference type="ARBA" id="ARBA00022737"/>
    </source>
</evidence>
<feature type="binding site" evidence="8">
    <location>
        <position position="408"/>
    </location>
    <ligand>
        <name>[4Fe-4S] cluster</name>
        <dbReference type="ChEBI" id="CHEBI:49883"/>
        <label>2</label>
    </ligand>
</feature>
<protein>
    <recommendedName>
        <fullName evidence="8">Ion-translocating oxidoreductase complex subunit C</fullName>
        <ecNumber evidence="8">7.-.-.-</ecNumber>
    </recommendedName>
    <alternativeName>
        <fullName evidence="8">Rnf electron transport complex subunit C</fullName>
    </alternativeName>
</protein>
<sequence>MVNRPPYRMAAGIRLADNTAQAHRGPIITATLPTCLHVPLQTALSETARSCVVPGQQVQAGQKIADASGPNTVAIHAPAAGTVLSIGKQALAELAGQPGWCITIEVANPSSPYQATPLAASDKPDHLSLQTLGLVGLGGGGLPCHLRLHGVTPPIKTLIINGVECEPWLSCDDSLMREHADEIVAGIRWLQTQLDTEHTTLAIGQDKPAAQAAFKAVLPAGIQLVSIPPLYPAGEDRQLAYRLTGQEIPASQSLESFGIQSFNVATVHAIGCAILRAETLTSRIVTIAGNVARPGNYRVAFGTPVSHLLQLAGEQPHSTGYLVGNPMTGETLATTDAVIGAGAQALIAMNQTLFPTTEPTRDCIRCGECAEVCPIRLQPMQLWHSLNQQAIDQAQTDGLFDCIECGACSYVCPSRIPLASTFRVTKQEIVQATEAQQAADKARQRHEFRQFRLERDKQEKAERLAAKAAAKHEVATASSDPADAERAAKIKAAMERAAAKRAAAQAAATDKPAEPKS</sequence>
<dbReference type="SUPFAM" id="SSF142019">
    <property type="entry name" value="Nqo1 FMN-binding domain-like"/>
    <property type="match status" value="1"/>
</dbReference>
<dbReference type="SUPFAM" id="SSF142984">
    <property type="entry name" value="Nqo1 middle domain-like"/>
    <property type="match status" value="1"/>
</dbReference>
<dbReference type="InterPro" id="IPR011538">
    <property type="entry name" value="Nuo51_FMN-bd"/>
</dbReference>
<dbReference type="Pfam" id="PF10531">
    <property type="entry name" value="SLBB"/>
    <property type="match status" value="1"/>
</dbReference>
<feature type="domain" description="4Fe-4S ferredoxin-type" evidence="10">
    <location>
        <begin position="353"/>
        <end position="374"/>
    </location>
</feature>
<dbReference type="InterPro" id="IPR017900">
    <property type="entry name" value="4Fe4S_Fe_S_CS"/>
</dbReference>
<dbReference type="InterPro" id="IPR026902">
    <property type="entry name" value="RnfC_N"/>
</dbReference>
<dbReference type="PANTHER" id="PTHR43034:SF2">
    <property type="entry name" value="ION-TRANSLOCATING OXIDOREDUCTASE COMPLEX SUBUNIT C"/>
    <property type="match status" value="1"/>
</dbReference>
<evidence type="ECO:0000256" key="1">
    <source>
        <dbReference type="ARBA" id="ARBA00022448"/>
    </source>
</evidence>
<gene>
    <name evidence="11" type="primary">rsxC</name>
    <name evidence="8" type="synonym">rnfC</name>
    <name evidence="11" type="ORF">PZA18_06140</name>
</gene>
<organism evidence="11 12">
    <name type="scientific">Parachitinimonas caeni</name>
    <dbReference type="NCBI Taxonomy" id="3031301"/>
    <lineage>
        <taxon>Bacteria</taxon>
        <taxon>Pseudomonadati</taxon>
        <taxon>Pseudomonadota</taxon>
        <taxon>Betaproteobacteria</taxon>
        <taxon>Neisseriales</taxon>
        <taxon>Chitinibacteraceae</taxon>
        <taxon>Parachitinimonas</taxon>
    </lineage>
</organism>
<dbReference type="EC" id="7.-.-.-" evidence="8"/>
<dbReference type="Gene3D" id="3.40.50.11540">
    <property type="entry name" value="NADH-ubiquinone oxidoreductase 51kDa subunit"/>
    <property type="match status" value="1"/>
</dbReference>
<keyword evidence="3 8" id="KW-0479">Metal-binding</keyword>
<feature type="binding site" evidence="8">
    <location>
        <position position="405"/>
    </location>
    <ligand>
        <name>[4Fe-4S] cluster</name>
        <dbReference type="ChEBI" id="CHEBI:49883"/>
        <label>2</label>
    </ligand>
</feature>
<dbReference type="EMBL" id="JARRAF010000005">
    <property type="protein sequence ID" value="MDK2123626.1"/>
    <property type="molecule type" value="Genomic_DNA"/>
</dbReference>
<dbReference type="NCBIfam" id="TIGR01945">
    <property type="entry name" value="rnfC"/>
    <property type="match status" value="1"/>
</dbReference>
<name>A0ABT7DUB9_9NEIS</name>
<reference evidence="11" key="1">
    <citation type="submission" date="2023-03" db="EMBL/GenBank/DDBJ databases">
        <title>Chitinimonas shenzhenensis gen. nov., sp. nov., a novel member of family Burkholderiaceae isolated from activated sludge collected in Shen Zhen, China.</title>
        <authorList>
            <person name="Wang X."/>
        </authorList>
    </citation>
    <scope>NUCLEOTIDE SEQUENCE</scope>
    <source>
        <strain evidence="11">DQS-5</strain>
    </source>
</reference>
<dbReference type="Gene3D" id="3.30.70.20">
    <property type="match status" value="1"/>
</dbReference>
<evidence type="ECO:0000256" key="6">
    <source>
        <dbReference type="ARBA" id="ARBA00023004"/>
    </source>
</evidence>
<dbReference type="Pfam" id="PF12838">
    <property type="entry name" value="Fer4_7"/>
    <property type="match status" value="1"/>
</dbReference>
<evidence type="ECO:0000259" key="10">
    <source>
        <dbReference type="PROSITE" id="PS51379"/>
    </source>
</evidence>
<evidence type="ECO:0000256" key="3">
    <source>
        <dbReference type="ARBA" id="ARBA00022723"/>
    </source>
</evidence>
<comment type="function">
    <text evidence="8">Part of a membrane-bound complex that couples electron transfer with translocation of ions across the membrane.</text>
</comment>
<feature type="binding site" evidence="8">
    <location>
        <position position="366"/>
    </location>
    <ligand>
        <name>[4Fe-4S] cluster</name>
        <dbReference type="ChEBI" id="CHEBI:49883"/>
        <label>1</label>
    </ligand>
</feature>
<dbReference type="SUPFAM" id="SSF46548">
    <property type="entry name" value="alpha-helical ferredoxin"/>
    <property type="match status" value="1"/>
</dbReference>
<feature type="region of interest" description="Disordered" evidence="9">
    <location>
        <begin position="462"/>
        <end position="517"/>
    </location>
</feature>
<comment type="subunit">
    <text evidence="8">The complex is composed of six subunits: RnfA, RnfB, RnfC, RnfD, RnfE and RnfG.</text>
</comment>
<dbReference type="HAMAP" id="MF_00461">
    <property type="entry name" value="RsxC_RnfC"/>
    <property type="match status" value="1"/>
</dbReference>
<dbReference type="PROSITE" id="PS00198">
    <property type="entry name" value="4FE4S_FER_1"/>
    <property type="match status" value="1"/>
</dbReference>
<keyword evidence="5 8" id="KW-0249">Electron transport</keyword>
<evidence type="ECO:0000313" key="11">
    <source>
        <dbReference type="EMBL" id="MDK2123626.1"/>
    </source>
</evidence>
<keyword evidence="8" id="KW-1003">Cell membrane</keyword>
<dbReference type="InterPro" id="IPR010208">
    <property type="entry name" value="Ion_transpt_RnfC/RsxC"/>
</dbReference>
<keyword evidence="2 8" id="KW-0004">4Fe-4S</keyword>
<dbReference type="Pfam" id="PF13375">
    <property type="entry name" value="RnfC_N"/>
    <property type="match status" value="1"/>
</dbReference>
<dbReference type="NCBIfam" id="NF003454">
    <property type="entry name" value="PRK05035.1"/>
    <property type="match status" value="1"/>
</dbReference>
<dbReference type="Pfam" id="PF01512">
    <property type="entry name" value="Complex1_51K"/>
    <property type="match status" value="1"/>
</dbReference>
<keyword evidence="6 8" id="KW-0408">Iron</keyword>
<comment type="caution">
    <text evidence="11">The sequence shown here is derived from an EMBL/GenBank/DDBJ whole genome shotgun (WGS) entry which is preliminary data.</text>
</comment>